<dbReference type="Proteomes" id="UP000024942">
    <property type="component" value="Unassembled WGS sequence"/>
</dbReference>
<keyword evidence="1" id="KW-0732">Signal</keyword>
<evidence type="ECO:0000313" key="2">
    <source>
        <dbReference type="EMBL" id="KDA03399.1"/>
    </source>
</evidence>
<sequence length="295" mass="31988">MKRVLLSALILSLYGRAAADTFCNHEIGMIGTKAIGYVIPYGPMMSEDTDLSAASHDQDICRIISFDGPIPVGPTRLDDCQNFQHVRSDNVIETGHIFTDEEAKIGHPVSEYFSPLVFAVEGQMAALELKTGETRWVQSDHLARGVPTSFEPSVYDGKSAVGYEGGISSDVLYAQAAAGAETQPPSNRGPAQDAFRDKVLAGHPHDEAALLQMEVHSGFIYRVTDVVTVADGSVWFELEEKAALSSWNWPAEVLAIYGNDANRLTSDPIRTVYMPFRKPDGTVVAVLTSGFDCGC</sequence>
<feature type="signal peptide" evidence="1">
    <location>
        <begin position="1"/>
        <end position="19"/>
    </location>
</feature>
<comment type="caution">
    <text evidence="2">The sequence shown here is derived from an EMBL/GenBank/DDBJ whole genome shotgun (WGS) entry which is preliminary data.</text>
</comment>
<dbReference type="EMBL" id="ARYL01000006">
    <property type="protein sequence ID" value="KDA03399.1"/>
    <property type="molecule type" value="Genomic_DNA"/>
</dbReference>
<dbReference type="PATRIC" id="fig|1280953.3.peg.1195"/>
<evidence type="ECO:0000313" key="3">
    <source>
        <dbReference type="Proteomes" id="UP000024942"/>
    </source>
</evidence>
<dbReference type="RefSeq" id="WP_035536678.1">
    <property type="nucleotide sequence ID" value="NZ_ARYL01000006.1"/>
</dbReference>
<feature type="chain" id="PRO_5001578096" evidence="1">
    <location>
        <begin position="20"/>
        <end position="295"/>
    </location>
</feature>
<dbReference type="AlphaFoldDB" id="A0A059G9N0"/>
<protein>
    <submittedName>
        <fullName evidence="2">Uncharacterized protein</fullName>
    </submittedName>
</protein>
<accession>A0A059G9N0</accession>
<proteinExistence type="predicted"/>
<keyword evidence="3" id="KW-1185">Reference proteome</keyword>
<organism evidence="2 3">
    <name type="scientific">Hyphomonas oceanitis SCH89</name>
    <dbReference type="NCBI Taxonomy" id="1280953"/>
    <lineage>
        <taxon>Bacteria</taxon>
        <taxon>Pseudomonadati</taxon>
        <taxon>Pseudomonadota</taxon>
        <taxon>Alphaproteobacteria</taxon>
        <taxon>Hyphomonadales</taxon>
        <taxon>Hyphomonadaceae</taxon>
        <taxon>Hyphomonas</taxon>
    </lineage>
</organism>
<evidence type="ECO:0000256" key="1">
    <source>
        <dbReference type="SAM" id="SignalP"/>
    </source>
</evidence>
<gene>
    <name evidence="2" type="ORF">HOC_05938</name>
</gene>
<name>A0A059G9N0_9PROT</name>
<reference evidence="2 3" key="1">
    <citation type="journal article" date="2014" name="Antonie Van Leeuwenhoek">
        <title>Hyphomonas beringensis sp. nov. and Hyphomonas chukchiensis sp. nov., isolated from surface seawater of the Bering Sea and Chukchi Sea.</title>
        <authorList>
            <person name="Li C."/>
            <person name="Lai Q."/>
            <person name="Li G."/>
            <person name="Dong C."/>
            <person name="Wang J."/>
            <person name="Liao Y."/>
            <person name="Shao Z."/>
        </authorList>
    </citation>
    <scope>NUCLEOTIDE SEQUENCE [LARGE SCALE GENOMIC DNA]</scope>
    <source>
        <strain evidence="2 3">SCH89</strain>
    </source>
</reference>